<dbReference type="PROSITE" id="PS50002">
    <property type="entry name" value="SH3"/>
    <property type="match status" value="1"/>
</dbReference>
<evidence type="ECO:0000256" key="1">
    <source>
        <dbReference type="ARBA" id="ARBA00022443"/>
    </source>
</evidence>
<name>A0A316U5P0_9BASI</name>
<dbReference type="CDD" id="cd00174">
    <property type="entry name" value="SH3"/>
    <property type="match status" value="1"/>
</dbReference>
<dbReference type="Gene3D" id="2.30.30.40">
    <property type="entry name" value="SH3 Domains"/>
    <property type="match status" value="1"/>
</dbReference>
<feature type="region of interest" description="Disordered" evidence="3">
    <location>
        <begin position="213"/>
        <end position="335"/>
    </location>
</feature>
<dbReference type="OrthoDB" id="5983572at2759"/>
<feature type="compositionally biased region" description="Pro residues" evidence="3">
    <location>
        <begin position="248"/>
        <end position="258"/>
    </location>
</feature>
<dbReference type="Proteomes" id="UP000245942">
    <property type="component" value="Unassembled WGS sequence"/>
</dbReference>
<evidence type="ECO:0000259" key="4">
    <source>
        <dbReference type="PROSITE" id="PS50002"/>
    </source>
</evidence>
<sequence length="347" mass="36832">MDASSKYLVERMLNDVEFLLQQGVIQGEQAFTIRSTLIPLLEQHPIQFADGTPRSVAPPLSALSVTSSPVSLVSGAKSKVPPPPTPASASSSVFSPRISSGAPVVTENDSPYPPSYGGIASAAPASVYAQQLPEDHKRAVDTEEKEEWAKALWKFDASGGDDELRFEVGEKIRVLERLDENWWKGQVSKPGSTIREGLFPASYVELIPTPAPTFGRTSSSSSASAEKAGLSAGEKRWTAPKARFSAPSPAPAPAPAPVTPGATQPYGYSQSQNPTNQQWQGQGQGQGQSQSYGHGQVHQSPSGLQVDEEERAKRKEQVKKFAKSPMGTGVASGVGFGVGASLVRHIL</sequence>
<dbReference type="PANTHER" id="PTHR45929">
    <property type="entry name" value="JAK PATHWAY SIGNAL TRANSDUCTION ADAPTOR MOLECULE"/>
    <property type="match status" value="1"/>
</dbReference>
<dbReference type="SMART" id="SM00326">
    <property type="entry name" value="SH3"/>
    <property type="match status" value="1"/>
</dbReference>
<dbReference type="Pfam" id="PF00018">
    <property type="entry name" value="SH3_1"/>
    <property type="match status" value="1"/>
</dbReference>
<dbReference type="AlphaFoldDB" id="A0A316U5P0"/>
<feature type="region of interest" description="Disordered" evidence="3">
    <location>
        <begin position="73"/>
        <end position="94"/>
    </location>
</feature>
<evidence type="ECO:0000256" key="2">
    <source>
        <dbReference type="PROSITE-ProRule" id="PRU00192"/>
    </source>
</evidence>
<keyword evidence="1 2" id="KW-0728">SH3 domain</keyword>
<dbReference type="GeneID" id="37016881"/>
<feature type="compositionally biased region" description="Low complexity" evidence="3">
    <location>
        <begin position="269"/>
        <end position="300"/>
    </location>
</feature>
<dbReference type="EMBL" id="KZ819337">
    <property type="protein sequence ID" value="PWN18275.1"/>
    <property type="molecule type" value="Genomic_DNA"/>
</dbReference>
<feature type="domain" description="SH3" evidence="4">
    <location>
        <begin position="144"/>
        <end position="209"/>
    </location>
</feature>
<dbReference type="InterPro" id="IPR036028">
    <property type="entry name" value="SH3-like_dom_sf"/>
</dbReference>
<dbReference type="RefSeq" id="XP_025345435.1">
    <property type="nucleotide sequence ID" value="XM_025495147.1"/>
</dbReference>
<protein>
    <recommendedName>
        <fullName evidence="4">SH3 domain-containing protein</fullName>
    </recommendedName>
</protein>
<keyword evidence="6" id="KW-1185">Reference proteome</keyword>
<feature type="compositionally biased region" description="Low complexity" evidence="3">
    <location>
        <begin position="218"/>
        <end position="232"/>
    </location>
</feature>
<accession>A0A316U5P0</accession>
<evidence type="ECO:0000313" key="5">
    <source>
        <dbReference type="EMBL" id="PWN18275.1"/>
    </source>
</evidence>
<evidence type="ECO:0000256" key="3">
    <source>
        <dbReference type="SAM" id="MobiDB-lite"/>
    </source>
</evidence>
<evidence type="ECO:0000313" key="6">
    <source>
        <dbReference type="Proteomes" id="UP000245942"/>
    </source>
</evidence>
<proteinExistence type="predicted"/>
<dbReference type="InterPro" id="IPR001452">
    <property type="entry name" value="SH3_domain"/>
</dbReference>
<dbReference type="STRING" id="1684307.A0A316U5P0"/>
<gene>
    <name evidence="5" type="ORF">BCV69DRAFT_314801</name>
</gene>
<dbReference type="PRINTS" id="PR00452">
    <property type="entry name" value="SH3DOMAIN"/>
</dbReference>
<dbReference type="SUPFAM" id="SSF50044">
    <property type="entry name" value="SH3-domain"/>
    <property type="match status" value="1"/>
</dbReference>
<reference evidence="5 6" key="1">
    <citation type="journal article" date="2018" name="Mol. Biol. Evol.">
        <title>Broad Genomic Sampling Reveals a Smut Pathogenic Ancestry of the Fungal Clade Ustilaginomycotina.</title>
        <authorList>
            <person name="Kijpornyongpan T."/>
            <person name="Mondo S.J."/>
            <person name="Barry K."/>
            <person name="Sandor L."/>
            <person name="Lee J."/>
            <person name="Lipzen A."/>
            <person name="Pangilinan J."/>
            <person name="LaButti K."/>
            <person name="Hainaut M."/>
            <person name="Henrissat B."/>
            <person name="Grigoriev I.V."/>
            <person name="Spatafora J.W."/>
            <person name="Aime M.C."/>
        </authorList>
    </citation>
    <scope>NUCLEOTIDE SEQUENCE [LARGE SCALE GENOMIC DNA]</scope>
    <source>
        <strain evidence="5 6">MCA 4718</strain>
    </source>
</reference>
<feature type="compositionally biased region" description="Basic and acidic residues" evidence="3">
    <location>
        <begin position="310"/>
        <end position="319"/>
    </location>
</feature>
<dbReference type="PANTHER" id="PTHR45929:SF7">
    <property type="entry name" value="LAS SEVENTEEN-BINDING PROTEIN 1"/>
    <property type="match status" value="1"/>
</dbReference>
<dbReference type="InterPro" id="IPR050670">
    <property type="entry name" value="STAM"/>
</dbReference>
<organism evidence="5 6">
    <name type="scientific">Pseudomicrostroma glucosiphilum</name>
    <dbReference type="NCBI Taxonomy" id="1684307"/>
    <lineage>
        <taxon>Eukaryota</taxon>
        <taxon>Fungi</taxon>
        <taxon>Dikarya</taxon>
        <taxon>Basidiomycota</taxon>
        <taxon>Ustilaginomycotina</taxon>
        <taxon>Exobasidiomycetes</taxon>
        <taxon>Microstromatales</taxon>
        <taxon>Microstromatales incertae sedis</taxon>
        <taxon>Pseudomicrostroma</taxon>
    </lineage>
</organism>